<feature type="transmembrane region" description="Helical" evidence="9">
    <location>
        <begin position="391"/>
        <end position="416"/>
    </location>
</feature>
<keyword evidence="6 9" id="KW-1133">Transmembrane helix</keyword>
<keyword evidence="7 9" id="KW-0472">Membrane</keyword>
<comment type="subcellular location">
    <subcellularLocation>
        <location evidence="1">Cell membrane</location>
        <topology evidence="1">Multi-pass membrane protein</topology>
    </subcellularLocation>
</comment>
<evidence type="ECO:0000256" key="5">
    <source>
        <dbReference type="ARBA" id="ARBA00022692"/>
    </source>
</evidence>
<gene>
    <name evidence="10" type="ORF">SM436_29700</name>
</gene>
<feature type="region of interest" description="Disordered" evidence="8">
    <location>
        <begin position="1"/>
        <end position="124"/>
    </location>
</feature>
<comment type="similarity">
    <text evidence="2">Belongs to the autoinducer-2 exporter (AI-2E) (TC 2.A.86) family.</text>
</comment>
<keyword evidence="11" id="KW-1185">Reference proteome</keyword>
<evidence type="ECO:0000256" key="6">
    <source>
        <dbReference type="ARBA" id="ARBA00022989"/>
    </source>
</evidence>
<feature type="compositionally biased region" description="Low complexity" evidence="8">
    <location>
        <begin position="40"/>
        <end position="54"/>
    </location>
</feature>
<evidence type="ECO:0000256" key="2">
    <source>
        <dbReference type="ARBA" id="ARBA00009773"/>
    </source>
</evidence>
<keyword evidence="3" id="KW-0813">Transport</keyword>
<dbReference type="RefSeq" id="WP_371944697.1">
    <property type="nucleotide sequence ID" value="NZ_JAXCEH010000025.1"/>
</dbReference>
<feature type="transmembrane region" description="Helical" evidence="9">
    <location>
        <begin position="338"/>
        <end position="359"/>
    </location>
</feature>
<evidence type="ECO:0000256" key="7">
    <source>
        <dbReference type="ARBA" id="ARBA00023136"/>
    </source>
</evidence>
<dbReference type="Proteomes" id="UP001569904">
    <property type="component" value="Unassembled WGS sequence"/>
</dbReference>
<evidence type="ECO:0000256" key="3">
    <source>
        <dbReference type="ARBA" id="ARBA00022448"/>
    </source>
</evidence>
<keyword evidence="4" id="KW-1003">Cell membrane</keyword>
<evidence type="ECO:0000313" key="11">
    <source>
        <dbReference type="Proteomes" id="UP001569904"/>
    </source>
</evidence>
<feature type="transmembrane region" description="Helical" evidence="9">
    <location>
        <begin position="286"/>
        <end position="305"/>
    </location>
</feature>
<name>A0ABV4R4P0_9ACTN</name>
<feature type="compositionally biased region" description="Basic and acidic residues" evidence="8">
    <location>
        <begin position="114"/>
        <end position="124"/>
    </location>
</feature>
<proteinExistence type="inferred from homology"/>
<evidence type="ECO:0000313" key="10">
    <source>
        <dbReference type="EMBL" id="MFA1557879.1"/>
    </source>
</evidence>
<dbReference type="InterPro" id="IPR002549">
    <property type="entry name" value="AI-2E-like"/>
</dbReference>
<feature type="compositionally biased region" description="Basic and acidic residues" evidence="8">
    <location>
        <begin position="55"/>
        <end position="65"/>
    </location>
</feature>
<evidence type="ECO:0000256" key="9">
    <source>
        <dbReference type="SAM" id="Phobius"/>
    </source>
</evidence>
<protein>
    <submittedName>
        <fullName evidence="10">AI-2E family transporter</fullName>
    </submittedName>
</protein>
<dbReference type="Pfam" id="PF01594">
    <property type="entry name" value="AI-2E_transport"/>
    <property type="match status" value="1"/>
</dbReference>
<evidence type="ECO:0000256" key="4">
    <source>
        <dbReference type="ARBA" id="ARBA00022475"/>
    </source>
</evidence>
<organism evidence="10 11">
    <name type="scientific">Actinomadura chokoriensis</name>
    <dbReference type="NCBI Taxonomy" id="454156"/>
    <lineage>
        <taxon>Bacteria</taxon>
        <taxon>Bacillati</taxon>
        <taxon>Actinomycetota</taxon>
        <taxon>Actinomycetes</taxon>
        <taxon>Streptosporangiales</taxon>
        <taxon>Thermomonosporaceae</taxon>
        <taxon>Actinomadura</taxon>
    </lineage>
</organism>
<feature type="transmembrane region" description="Helical" evidence="9">
    <location>
        <begin position="365"/>
        <end position="384"/>
    </location>
</feature>
<reference evidence="10 11" key="1">
    <citation type="submission" date="2023-11" db="EMBL/GenBank/DDBJ databases">
        <title>Actinomadura monticuli sp. nov., isolated from volcanic ash.</title>
        <authorList>
            <person name="Lee S.D."/>
            <person name="Yang H."/>
            <person name="Kim I.S."/>
        </authorList>
    </citation>
    <scope>NUCLEOTIDE SEQUENCE [LARGE SCALE GENOMIC DNA]</scope>
    <source>
        <strain evidence="10 11">DSM 45346</strain>
    </source>
</reference>
<feature type="transmembrane region" description="Helical" evidence="9">
    <location>
        <begin position="436"/>
        <end position="469"/>
    </location>
</feature>
<dbReference type="PANTHER" id="PTHR21716:SF53">
    <property type="entry name" value="PERMEASE PERM-RELATED"/>
    <property type="match status" value="1"/>
</dbReference>
<feature type="compositionally biased region" description="Low complexity" evidence="8">
    <location>
        <begin position="13"/>
        <end position="25"/>
    </location>
</feature>
<sequence length="481" mass="51026">MPDETSREDGPEAVPGPGRPAGDPAVPAPAPPADDHDGAGETSGKTNGKTSSGTGDREAEGETRGEGFAPSGALTPEGTDEPVGERDPATGTPVTLPATKVAEQVPAEPGAPDPAHDVEQRRREAGVDHRFPFGRPGEPLGRAHPFVFGFTAALGVITAWMLVKTATNAKSVIVMIIVAMFLAVGLNPAVERLRRFGFPRGAAVASVFLLVILFFAGFVASLVQPVSEQVTELRHNIPEYVTQLQDNKTLAEWDKRYGLLDRAEKTVTGEDFQKTLTDTATGIGKVAVNGIFQTITILILTLYFLSSLPQIKTFFYQLAPRSRRARVALLGDEILDRIGGYVAGQFTIAFIAGVSSYIFLSILGVKYALALALIVAVTDLIPLIGATIGAVIVCLVAFLTGTTTDLIVCAIFYVVYQQVENYLVYPRVMKRTVDVQPAVTIVAALVGAALLGVVGALLAIPTAAAISLLIREIVMPRQETL</sequence>
<feature type="compositionally biased region" description="Basic and acidic residues" evidence="8">
    <location>
        <begin position="1"/>
        <end position="10"/>
    </location>
</feature>
<accession>A0ABV4R4P0</accession>
<dbReference type="PANTHER" id="PTHR21716">
    <property type="entry name" value="TRANSMEMBRANE PROTEIN"/>
    <property type="match status" value="1"/>
</dbReference>
<keyword evidence="5 9" id="KW-0812">Transmembrane</keyword>
<feature type="transmembrane region" description="Helical" evidence="9">
    <location>
        <begin position="169"/>
        <end position="190"/>
    </location>
</feature>
<feature type="transmembrane region" description="Helical" evidence="9">
    <location>
        <begin position="145"/>
        <end position="163"/>
    </location>
</feature>
<evidence type="ECO:0000256" key="8">
    <source>
        <dbReference type="SAM" id="MobiDB-lite"/>
    </source>
</evidence>
<dbReference type="EMBL" id="JAXCEH010000025">
    <property type="protein sequence ID" value="MFA1557879.1"/>
    <property type="molecule type" value="Genomic_DNA"/>
</dbReference>
<comment type="caution">
    <text evidence="10">The sequence shown here is derived from an EMBL/GenBank/DDBJ whole genome shotgun (WGS) entry which is preliminary data.</text>
</comment>
<feature type="transmembrane region" description="Helical" evidence="9">
    <location>
        <begin position="202"/>
        <end position="223"/>
    </location>
</feature>
<evidence type="ECO:0000256" key="1">
    <source>
        <dbReference type="ARBA" id="ARBA00004651"/>
    </source>
</evidence>